<dbReference type="GO" id="GO:0016603">
    <property type="term" value="F:glutaminyl-peptide cyclotransferase activity"/>
    <property type="evidence" value="ECO:0007669"/>
    <property type="project" value="InterPro"/>
</dbReference>
<dbReference type="STRING" id="1155689.SAMN05444278_101506"/>
<dbReference type="Proteomes" id="UP000184462">
    <property type="component" value="Unassembled WGS sequence"/>
</dbReference>
<sequence length="343" mass="39297">MFKKLTVILLALILIGCKDISSDQFKLKVLNPDQLTQASTLKLKLINPNDFSIDSIKLVDGNSTKKIAAKSVFELQLSEQKLGVNSISVEVFSEGKSVEVKTSFTVYNSKKPQLYTYNIINTYPHDIKAYTQGLEFYRDTLYESTGLRGKSSLRKVNYKTGEIYKKVDLDQFYFGEGLTIFNEKIIQLTYQSNEGLIYNLDMEKIGKFKYNASKEGWGLTHDHQWLYKSDGSTKIWRLDQETFEEVDYIQAVTHSAVLNRLNELEYINGKIYANTYLKDGIVIIDPETGAVEGLIDLRGLKKKVTQHDQLDVLNGIAYNKNTKQLFVTGKNWDKLFEIELIKK</sequence>
<accession>A0A1M4T5W8</accession>
<dbReference type="PROSITE" id="PS51257">
    <property type="entry name" value="PROKAR_LIPOPROTEIN"/>
    <property type="match status" value="1"/>
</dbReference>
<name>A0A1M4T5W8_9FLAO</name>
<gene>
    <name evidence="1" type="ORF">SAMN05444278_101506</name>
</gene>
<organism evidence="1 2">
    <name type="scientific">Psychroflexus salarius</name>
    <dbReference type="NCBI Taxonomy" id="1155689"/>
    <lineage>
        <taxon>Bacteria</taxon>
        <taxon>Pseudomonadati</taxon>
        <taxon>Bacteroidota</taxon>
        <taxon>Flavobacteriia</taxon>
        <taxon>Flavobacteriales</taxon>
        <taxon>Flavobacteriaceae</taxon>
        <taxon>Psychroflexus</taxon>
    </lineage>
</organism>
<dbReference type="Pfam" id="PF05096">
    <property type="entry name" value="Glu_cyclase_2"/>
    <property type="match status" value="1"/>
</dbReference>
<dbReference type="PANTHER" id="PTHR31270:SF1">
    <property type="entry name" value="GLUTAMINYL-PEPTIDE CYCLOTRANSFERASE"/>
    <property type="match status" value="1"/>
</dbReference>
<keyword evidence="1" id="KW-0808">Transferase</keyword>
<dbReference type="SUPFAM" id="SSF63825">
    <property type="entry name" value="YWTD domain"/>
    <property type="match status" value="1"/>
</dbReference>
<proteinExistence type="predicted"/>
<dbReference type="InterPro" id="IPR007788">
    <property type="entry name" value="QCT"/>
</dbReference>
<dbReference type="PANTHER" id="PTHR31270">
    <property type="entry name" value="GLUTAMINYL-PEPTIDE CYCLOTRANSFERASE"/>
    <property type="match status" value="1"/>
</dbReference>
<dbReference type="AlphaFoldDB" id="A0A1M4T5W8"/>
<evidence type="ECO:0000313" key="2">
    <source>
        <dbReference type="Proteomes" id="UP000184462"/>
    </source>
</evidence>
<keyword evidence="2" id="KW-1185">Reference proteome</keyword>
<dbReference type="OrthoDB" id="9783700at2"/>
<evidence type="ECO:0000313" key="1">
    <source>
        <dbReference type="EMBL" id="SHE39815.1"/>
    </source>
</evidence>
<protein>
    <submittedName>
        <fullName evidence="1">Glutamine cyclotransferase</fullName>
    </submittedName>
</protein>
<dbReference type="RefSeq" id="WP_073191569.1">
    <property type="nucleotide sequence ID" value="NZ_FQTW01000001.1"/>
</dbReference>
<dbReference type="EMBL" id="FQTW01000001">
    <property type="protein sequence ID" value="SHE39815.1"/>
    <property type="molecule type" value="Genomic_DNA"/>
</dbReference>
<reference evidence="1 2" key="1">
    <citation type="submission" date="2016-11" db="EMBL/GenBank/DDBJ databases">
        <authorList>
            <person name="Jaros S."/>
            <person name="Januszkiewicz K."/>
            <person name="Wedrychowicz H."/>
        </authorList>
    </citation>
    <scope>NUCLEOTIDE SEQUENCE [LARGE SCALE GENOMIC DNA]</scope>
    <source>
        <strain evidence="1 2">DSM 25661</strain>
    </source>
</reference>